<gene>
    <name evidence="2" type="ORF">Pyn_13098</name>
</gene>
<reference evidence="2 3" key="1">
    <citation type="submission" date="2018-02" db="EMBL/GenBank/DDBJ databases">
        <title>Draft genome of wild Prunus yedoensis var. nudiflora.</title>
        <authorList>
            <person name="Baek S."/>
            <person name="Kim J.-H."/>
            <person name="Choi K."/>
            <person name="Kim G.-B."/>
            <person name="Cho A."/>
            <person name="Jang H."/>
            <person name="Shin C.-H."/>
            <person name="Yu H.-J."/>
            <person name="Mun J.-H."/>
        </authorList>
    </citation>
    <scope>NUCLEOTIDE SEQUENCE [LARGE SCALE GENOMIC DNA]</scope>
    <source>
        <strain evidence="3">cv. Jeju island</strain>
        <tissue evidence="2">Leaf</tissue>
    </source>
</reference>
<dbReference type="EMBL" id="PJQY01001902">
    <property type="protein sequence ID" value="PQP98317.1"/>
    <property type="molecule type" value="Genomic_DNA"/>
</dbReference>
<accession>A0A314Y334</accession>
<feature type="region of interest" description="Disordered" evidence="1">
    <location>
        <begin position="76"/>
        <end position="95"/>
    </location>
</feature>
<dbReference type="Proteomes" id="UP000250321">
    <property type="component" value="Unassembled WGS sequence"/>
</dbReference>
<evidence type="ECO:0000313" key="3">
    <source>
        <dbReference type="Proteomes" id="UP000250321"/>
    </source>
</evidence>
<protein>
    <submittedName>
        <fullName evidence="2">Uncharacterized protein</fullName>
    </submittedName>
</protein>
<sequence>MQLPCDHLSFEARNYGANADQNVADLDFNGGDFNTKQAHEKTNFETITAAAPEQSAENGCKIEVCENKKTTMKEKKTSYARIGTPAAKKTSHKENFTLQRKCERERSKEAKKVEKLRAAKRRRAEMKEKKIAISSKNRGTNGDPARHHGGNADQNAADLDDNGGDFNTKQAHKNTNFKPITAAAPDQSAENGCKKPCVFSKTMCFFRMLF</sequence>
<proteinExistence type="predicted"/>
<evidence type="ECO:0000256" key="1">
    <source>
        <dbReference type="SAM" id="MobiDB-lite"/>
    </source>
</evidence>
<keyword evidence="3" id="KW-1185">Reference proteome</keyword>
<dbReference type="AlphaFoldDB" id="A0A314Y334"/>
<comment type="caution">
    <text evidence="2">The sequence shown here is derived from an EMBL/GenBank/DDBJ whole genome shotgun (WGS) entry which is preliminary data.</text>
</comment>
<name>A0A314Y334_PRUYE</name>
<feature type="region of interest" description="Disordered" evidence="1">
    <location>
        <begin position="102"/>
        <end position="175"/>
    </location>
</feature>
<evidence type="ECO:0000313" key="2">
    <source>
        <dbReference type="EMBL" id="PQP98317.1"/>
    </source>
</evidence>
<organism evidence="2 3">
    <name type="scientific">Prunus yedoensis var. nudiflora</name>
    <dbReference type="NCBI Taxonomy" id="2094558"/>
    <lineage>
        <taxon>Eukaryota</taxon>
        <taxon>Viridiplantae</taxon>
        <taxon>Streptophyta</taxon>
        <taxon>Embryophyta</taxon>
        <taxon>Tracheophyta</taxon>
        <taxon>Spermatophyta</taxon>
        <taxon>Magnoliopsida</taxon>
        <taxon>eudicotyledons</taxon>
        <taxon>Gunneridae</taxon>
        <taxon>Pentapetalae</taxon>
        <taxon>rosids</taxon>
        <taxon>fabids</taxon>
        <taxon>Rosales</taxon>
        <taxon>Rosaceae</taxon>
        <taxon>Amygdaloideae</taxon>
        <taxon>Amygdaleae</taxon>
        <taxon>Prunus</taxon>
    </lineage>
</organism>
<feature type="compositionally biased region" description="Basic and acidic residues" evidence="1">
    <location>
        <begin position="102"/>
        <end position="117"/>
    </location>
</feature>